<sequence length="209" mass="20931">MKRALGGRIGRPLTLVVALLSLTLALGTPVAANAAVRTPSHTVAKSAAGSMKSYVTGTASHGRTVVGSFTPSKFVQKNGKLAAVGKLDVVTRGPGKDLHRVKSGVTMYLKKASVAQTGTFGSGAKAPGAARTAALGSCDVLNLVLGPLDLNLLGLEVHLKQVVLDVVAVAGAGALLGNLLCAVAGLLDGVGVLAQVSDLLNQILAVLKA</sequence>
<keyword evidence="3" id="KW-1185">Reference proteome</keyword>
<proteinExistence type="predicted"/>
<protein>
    <recommendedName>
        <fullName evidence="4">ABC transporter substrate-binding protein</fullName>
    </recommendedName>
</protein>
<evidence type="ECO:0000313" key="2">
    <source>
        <dbReference type="EMBL" id="QWZ08156.1"/>
    </source>
</evidence>
<gene>
    <name evidence="2" type="ORF">KRR39_22930</name>
</gene>
<evidence type="ECO:0000313" key="3">
    <source>
        <dbReference type="Proteomes" id="UP000683575"/>
    </source>
</evidence>
<dbReference type="AlphaFoldDB" id="A0A975SYD6"/>
<dbReference type="Proteomes" id="UP000683575">
    <property type="component" value="Chromosome"/>
</dbReference>
<accession>A0A975SYD6</accession>
<evidence type="ECO:0000256" key="1">
    <source>
        <dbReference type="SAM" id="SignalP"/>
    </source>
</evidence>
<dbReference type="KEGG" id="nps:KRR39_22930"/>
<name>A0A975SYD6_9ACTN</name>
<keyword evidence="1" id="KW-0732">Signal</keyword>
<reference evidence="2" key="1">
    <citation type="submission" date="2021-06" db="EMBL/GenBank/DDBJ databases">
        <title>Complete genome sequence of Nocardioides sp. G188.</title>
        <authorList>
            <person name="Im W.-T."/>
        </authorList>
    </citation>
    <scope>NUCLEOTIDE SEQUENCE</scope>
    <source>
        <strain evidence="2">G188</strain>
    </source>
</reference>
<dbReference type="RefSeq" id="WP_216939665.1">
    <property type="nucleotide sequence ID" value="NZ_CP077062.1"/>
</dbReference>
<feature type="chain" id="PRO_5038113904" description="ABC transporter substrate-binding protein" evidence="1">
    <location>
        <begin position="35"/>
        <end position="209"/>
    </location>
</feature>
<feature type="signal peptide" evidence="1">
    <location>
        <begin position="1"/>
        <end position="34"/>
    </location>
</feature>
<dbReference type="EMBL" id="CP077062">
    <property type="protein sequence ID" value="QWZ08156.1"/>
    <property type="molecule type" value="Genomic_DNA"/>
</dbReference>
<organism evidence="2 3">
    <name type="scientific">Nocardioides panacis</name>
    <dbReference type="NCBI Taxonomy" id="2849501"/>
    <lineage>
        <taxon>Bacteria</taxon>
        <taxon>Bacillati</taxon>
        <taxon>Actinomycetota</taxon>
        <taxon>Actinomycetes</taxon>
        <taxon>Propionibacteriales</taxon>
        <taxon>Nocardioidaceae</taxon>
        <taxon>Nocardioides</taxon>
    </lineage>
</organism>
<evidence type="ECO:0008006" key="4">
    <source>
        <dbReference type="Google" id="ProtNLM"/>
    </source>
</evidence>